<keyword evidence="1" id="KW-0255">Endonuclease</keyword>
<dbReference type="GO" id="GO:0004519">
    <property type="term" value="F:endonuclease activity"/>
    <property type="evidence" value="ECO:0007669"/>
    <property type="project" value="UniProtKB-KW"/>
</dbReference>
<gene>
    <name evidence="1" type="ORF">CSUIS_1525</name>
</gene>
<sequence length="242" mass="28998">MNNLNKFFESICKDRAKITGSPDGKIFEENFKSYLKRSGFNEMSLTIIDDGLKRFLKEIKPKILSKNDTQILKNSIYLNNTNRKDYANFFIWQPYGSQNFPDFLVFCQNYIFAIETKFSSKTSNKPMWNSNIPKENSIYVFASYQQRDLTFFLGHDVIEKKEREELLILWQKTDEEYNKWTKSFRDKINAGKFSNEYGFTTYIRKAYEQKNTHNKNAILNFFKNKNRKKLEDNVFQFINKHK</sequence>
<dbReference type="KEGG" id="camy:CSUIS_1525"/>
<organism evidence="1 2">
    <name type="scientific">Campylobacter porcelli</name>
    <dbReference type="NCBI Taxonomy" id="1660073"/>
    <lineage>
        <taxon>Bacteria</taxon>
        <taxon>Pseudomonadati</taxon>
        <taxon>Campylobacterota</taxon>
        <taxon>Epsilonproteobacteria</taxon>
        <taxon>Campylobacterales</taxon>
        <taxon>Campylobacteraceae</taxon>
        <taxon>Campylobacter</taxon>
    </lineage>
</organism>
<accession>A0A1X9SYE1</accession>
<evidence type="ECO:0000313" key="2">
    <source>
        <dbReference type="Proteomes" id="UP000194260"/>
    </source>
</evidence>
<dbReference type="EMBL" id="CP018789">
    <property type="protein sequence ID" value="ARR01307.1"/>
    <property type="molecule type" value="Genomic_DNA"/>
</dbReference>
<keyword evidence="1" id="KW-0378">Hydrolase</keyword>
<proteinExistence type="predicted"/>
<dbReference type="RefSeq" id="WP_086298367.1">
    <property type="nucleotide sequence ID" value="NZ_CP018789.1"/>
</dbReference>
<name>A0A1X9SYE1_9BACT</name>
<dbReference type="AlphaFoldDB" id="A0A1X9SYE1"/>
<dbReference type="STRING" id="1660073.CSUIS_1525"/>
<reference evidence="2" key="1">
    <citation type="journal article" date="2017" name="Genome Biol. Evol.">
        <title>Comparative Genomic Analysis Identifies a Campylobacter Clade Deficient in Selenium Metabolism.</title>
        <authorList>
            <person name="Miller W.G."/>
            <person name="Yee E."/>
            <person name="Lopes B.S."/>
            <person name="Chapman M.H."/>
            <person name="Huynh S."/>
            <person name="Bono J.L."/>
            <person name="Parker C.T."/>
            <person name="Strachan N.J.C."/>
            <person name="Forbes K.J."/>
        </authorList>
    </citation>
    <scope>NUCLEOTIDE SEQUENCE [LARGE SCALE GENOMIC DNA]</scope>
    <source>
        <strain evidence="2">RM6137</strain>
    </source>
</reference>
<protein>
    <submittedName>
        <fullName evidence="1">Putative restriction endonuclease</fullName>
    </submittedName>
</protein>
<evidence type="ECO:0000313" key="1">
    <source>
        <dbReference type="EMBL" id="ARR01307.1"/>
    </source>
</evidence>
<dbReference type="Proteomes" id="UP000194260">
    <property type="component" value="Chromosome"/>
</dbReference>
<dbReference type="REBASE" id="201764">
    <property type="entry name" value="Csp6137ORF1525P"/>
</dbReference>
<keyword evidence="1" id="KW-0540">Nuclease</keyword>